<evidence type="ECO:0000259" key="2">
    <source>
        <dbReference type="Pfam" id="PF00122"/>
    </source>
</evidence>
<feature type="domain" description="P-type ATPase A" evidence="2">
    <location>
        <begin position="129"/>
        <end position="171"/>
    </location>
</feature>
<feature type="transmembrane region" description="Helical" evidence="1">
    <location>
        <begin position="71"/>
        <end position="89"/>
    </location>
</feature>
<dbReference type="AlphaFoldDB" id="A0A4Z2BQ01"/>
<sequence length="183" mass="21408">MGMDFSTLRTLITRYCVGEENWVDSRTIYIGHKEPPPGTEAFIQQRFPDNRIVSSKYTFWNFIPKNLFEQFRRVANFYFLIIFLVQLIIDTPTSPITSGLPLFFVITVTAIKQGYEDWLRHKADNSVNQCSVHVVHHGKVTQKQSRKLRVGDVVFVKEDETFPCDLILLSSVPRRWDLFCHYS</sequence>
<evidence type="ECO:0000313" key="5">
    <source>
        <dbReference type="Proteomes" id="UP000516260"/>
    </source>
</evidence>
<evidence type="ECO:0000313" key="4">
    <source>
        <dbReference type="EMBL" id="TNM94354.1"/>
    </source>
</evidence>
<evidence type="ECO:0000256" key="1">
    <source>
        <dbReference type="SAM" id="Phobius"/>
    </source>
</evidence>
<dbReference type="SUPFAM" id="SSF81665">
    <property type="entry name" value="Calcium ATPase, transmembrane domain M"/>
    <property type="match status" value="1"/>
</dbReference>
<dbReference type="GO" id="GO:0140326">
    <property type="term" value="F:ATPase-coupled intramembrane lipid transporter activity"/>
    <property type="evidence" value="ECO:0007669"/>
    <property type="project" value="TreeGrafter"/>
</dbReference>
<organism evidence="4 5">
    <name type="scientific">Takifugu bimaculatus</name>
    <dbReference type="NCBI Taxonomy" id="433685"/>
    <lineage>
        <taxon>Eukaryota</taxon>
        <taxon>Metazoa</taxon>
        <taxon>Chordata</taxon>
        <taxon>Craniata</taxon>
        <taxon>Vertebrata</taxon>
        <taxon>Euteleostomi</taxon>
        <taxon>Actinopterygii</taxon>
        <taxon>Neopterygii</taxon>
        <taxon>Teleostei</taxon>
        <taxon>Neoteleostei</taxon>
        <taxon>Acanthomorphata</taxon>
        <taxon>Eupercaria</taxon>
        <taxon>Tetraodontiformes</taxon>
        <taxon>Tetradontoidea</taxon>
        <taxon>Tetraodontidae</taxon>
        <taxon>Takifugu</taxon>
    </lineage>
</organism>
<dbReference type="InterPro" id="IPR032631">
    <property type="entry name" value="P-type_ATPase_N"/>
</dbReference>
<dbReference type="GO" id="GO:0045332">
    <property type="term" value="P:phospholipid translocation"/>
    <property type="evidence" value="ECO:0007669"/>
    <property type="project" value="TreeGrafter"/>
</dbReference>
<keyword evidence="1" id="KW-1133">Transmembrane helix</keyword>
<dbReference type="InterPro" id="IPR023298">
    <property type="entry name" value="ATPase_P-typ_TM_dom_sf"/>
</dbReference>
<dbReference type="EMBL" id="SWLE01000012">
    <property type="protein sequence ID" value="TNM94354.1"/>
    <property type="molecule type" value="Genomic_DNA"/>
</dbReference>
<feature type="domain" description="P-type ATPase N-terminal" evidence="3">
    <location>
        <begin position="44"/>
        <end position="98"/>
    </location>
</feature>
<dbReference type="PANTHER" id="PTHR24092">
    <property type="entry name" value="PROBABLE PHOSPHOLIPID-TRANSPORTING ATPASE"/>
    <property type="match status" value="1"/>
</dbReference>
<dbReference type="GO" id="GO:0005783">
    <property type="term" value="C:endoplasmic reticulum"/>
    <property type="evidence" value="ECO:0007669"/>
    <property type="project" value="TreeGrafter"/>
</dbReference>
<evidence type="ECO:0000259" key="3">
    <source>
        <dbReference type="Pfam" id="PF16209"/>
    </source>
</evidence>
<dbReference type="Proteomes" id="UP000516260">
    <property type="component" value="Chromosome 2"/>
</dbReference>
<dbReference type="Gene3D" id="2.70.150.10">
    <property type="entry name" value="Calcium-transporting ATPase, cytoplasmic transduction domain A"/>
    <property type="match status" value="1"/>
</dbReference>
<dbReference type="GO" id="GO:0005886">
    <property type="term" value="C:plasma membrane"/>
    <property type="evidence" value="ECO:0007669"/>
    <property type="project" value="TreeGrafter"/>
</dbReference>
<keyword evidence="5" id="KW-1185">Reference proteome</keyword>
<dbReference type="InterPro" id="IPR059000">
    <property type="entry name" value="ATPase_P-type_domA"/>
</dbReference>
<reference evidence="4 5" key="1">
    <citation type="submission" date="2019-04" db="EMBL/GenBank/DDBJ databases">
        <title>The sequence and de novo assembly of Takifugu bimaculatus genome using PacBio and Hi-C technologies.</title>
        <authorList>
            <person name="Xu P."/>
            <person name="Liu B."/>
            <person name="Zhou Z."/>
        </authorList>
    </citation>
    <scope>NUCLEOTIDE SEQUENCE [LARGE SCALE GENOMIC DNA]</scope>
    <source>
        <strain evidence="4">TB-2018</strain>
        <tissue evidence="4">Muscle</tissue>
    </source>
</reference>
<keyword evidence="1" id="KW-0472">Membrane</keyword>
<comment type="caution">
    <text evidence="4">The sequence shown here is derived from an EMBL/GenBank/DDBJ whole genome shotgun (WGS) entry which is preliminary data.</text>
</comment>
<dbReference type="Pfam" id="PF16209">
    <property type="entry name" value="PhoLip_ATPase_N"/>
    <property type="match status" value="1"/>
</dbReference>
<dbReference type="GO" id="GO:0055037">
    <property type="term" value="C:recycling endosome"/>
    <property type="evidence" value="ECO:0007669"/>
    <property type="project" value="TreeGrafter"/>
</dbReference>
<protein>
    <submittedName>
        <fullName evidence="4">Uncharacterized protein</fullName>
    </submittedName>
</protein>
<name>A0A4Z2BQ01_9TELE</name>
<proteinExistence type="predicted"/>
<accession>A0A4Z2BQ01</accession>
<keyword evidence="1" id="KW-0812">Transmembrane</keyword>
<dbReference type="PANTHER" id="PTHR24092:SF33">
    <property type="entry name" value="PHOSPHOLIPID-TRANSPORTING ATPASE IH"/>
    <property type="match status" value="1"/>
</dbReference>
<gene>
    <name evidence="4" type="ORF">fugu_002530</name>
</gene>
<dbReference type="Pfam" id="PF00122">
    <property type="entry name" value="E1-E2_ATPase"/>
    <property type="match status" value="1"/>
</dbReference>